<organism evidence="2 3">
    <name type="scientific">Candida verbasci</name>
    <dbReference type="NCBI Taxonomy" id="1227364"/>
    <lineage>
        <taxon>Eukaryota</taxon>
        <taxon>Fungi</taxon>
        <taxon>Dikarya</taxon>
        <taxon>Ascomycota</taxon>
        <taxon>Saccharomycotina</taxon>
        <taxon>Pichiomycetes</taxon>
        <taxon>Debaryomycetaceae</taxon>
        <taxon>Candida/Lodderomyces clade</taxon>
        <taxon>Candida</taxon>
    </lineage>
</organism>
<dbReference type="GO" id="GO:0016281">
    <property type="term" value="C:eukaryotic translation initiation factor 4F complex"/>
    <property type="evidence" value="ECO:0007669"/>
    <property type="project" value="TreeGrafter"/>
</dbReference>
<evidence type="ECO:0000256" key="1">
    <source>
        <dbReference type="RuleBase" id="RU004374"/>
    </source>
</evidence>
<keyword evidence="1" id="KW-0396">Initiation factor</keyword>
<dbReference type="OrthoDB" id="590761at2759"/>
<gene>
    <name evidence="2" type="ORF">CANVERA_P4229</name>
</gene>
<evidence type="ECO:0000313" key="2">
    <source>
        <dbReference type="EMBL" id="CAI5759718.1"/>
    </source>
</evidence>
<dbReference type="InterPro" id="IPR019770">
    <property type="entry name" value="TIF_eIF_4E_CS"/>
</dbReference>
<comment type="similarity">
    <text evidence="1">Belongs to the eukaryotic initiation factor 4E family.</text>
</comment>
<dbReference type="PANTHER" id="PTHR11960">
    <property type="entry name" value="EUKARYOTIC TRANSLATION INITIATION FACTOR 4E RELATED"/>
    <property type="match status" value="1"/>
</dbReference>
<proteinExistence type="inferred from homology"/>
<dbReference type="PROSITE" id="PS00813">
    <property type="entry name" value="IF4E"/>
    <property type="match status" value="1"/>
</dbReference>
<keyword evidence="1" id="KW-0694">RNA-binding</keyword>
<dbReference type="AlphaFoldDB" id="A0A9W4TYE0"/>
<dbReference type="EMBL" id="CANTUO010000005">
    <property type="protein sequence ID" value="CAI5759718.1"/>
    <property type="molecule type" value="Genomic_DNA"/>
</dbReference>
<dbReference type="InterPro" id="IPR001040">
    <property type="entry name" value="TIF_eIF_4E"/>
</dbReference>
<dbReference type="Proteomes" id="UP001152885">
    <property type="component" value="Unassembled WGS sequence"/>
</dbReference>
<sequence>MSENLKRAESLFNRIMNQTNDSASVLNKTPPQKLNIEKTIENTLIQVKKTDHVLPYCWTIWYHSRNKKPKEEEDSNNIVDSYLQTTTELNFIDFNGNNLKNFASLEQLLLILSNIKKTFDLSIGTEFLIFKTGINPVWEDPINAKGGRWIFRFNRNSVEDPIQSRKRVCIIWERLVLKTLTGSLIPDIYSSDIQSLLNTDICGLVLSIRKDEDILSIWNANIPSSKKTANIKSRRILVDSILRIIREADAILSGDESIVYTDNGSTQRVKNVSFEYRIHSDNENTSSHHHNRKCVNKYRNNNNHIKTESIKESK</sequence>
<accession>A0A9W4TYE0</accession>
<name>A0A9W4TYE0_9ASCO</name>
<dbReference type="Gene3D" id="3.30.760.10">
    <property type="entry name" value="RNA Cap, Translation Initiation Factor Eif4e"/>
    <property type="match status" value="1"/>
</dbReference>
<reference evidence="2" key="1">
    <citation type="submission" date="2022-12" db="EMBL/GenBank/DDBJ databases">
        <authorList>
            <person name="Brejova B."/>
        </authorList>
    </citation>
    <scope>NUCLEOTIDE SEQUENCE</scope>
</reference>
<keyword evidence="1" id="KW-0648">Protein biosynthesis</keyword>
<dbReference type="PANTHER" id="PTHR11960:SF18">
    <property type="entry name" value="EUKARYOTIC TRANSLATION INITIATION FACTOR 4E HOMOLOGOUS PROTEIN, ISOFORM B"/>
    <property type="match status" value="1"/>
</dbReference>
<keyword evidence="3" id="KW-1185">Reference proteome</keyword>
<protein>
    <submittedName>
        <fullName evidence="2">Uncharacterized protein</fullName>
    </submittedName>
</protein>
<evidence type="ECO:0000313" key="3">
    <source>
        <dbReference type="Proteomes" id="UP001152885"/>
    </source>
</evidence>
<dbReference type="SUPFAM" id="SSF55418">
    <property type="entry name" value="eIF4e-like"/>
    <property type="match status" value="1"/>
</dbReference>
<comment type="caution">
    <text evidence="2">The sequence shown here is derived from an EMBL/GenBank/DDBJ whole genome shotgun (WGS) entry which is preliminary data.</text>
</comment>
<dbReference type="Pfam" id="PF01652">
    <property type="entry name" value="IF4E"/>
    <property type="match status" value="1"/>
</dbReference>
<dbReference type="GO" id="GO:0000340">
    <property type="term" value="F:RNA 7-methylguanosine cap binding"/>
    <property type="evidence" value="ECO:0007669"/>
    <property type="project" value="TreeGrafter"/>
</dbReference>
<dbReference type="InterPro" id="IPR023398">
    <property type="entry name" value="TIF_eIF4e-like"/>
</dbReference>
<dbReference type="GO" id="GO:0003743">
    <property type="term" value="F:translation initiation factor activity"/>
    <property type="evidence" value="ECO:0007669"/>
    <property type="project" value="UniProtKB-KW"/>
</dbReference>